<organism evidence="2 3">
    <name type="scientific">Actinomadura decatromicini</name>
    <dbReference type="NCBI Taxonomy" id="2604572"/>
    <lineage>
        <taxon>Bacteria</taxon>
        <taxon>Bacillati</taxon>
        <taxon>Actinomycetota</taxon>
        <taxon>Actinomycetes</taxon>
        <taxon>Streptosporangiales</taxon>
        <taxon>Thermomonosporaceae</taxon>
        <taxon>Actinomadura</taxon>
    </lineage>
</organism>
<dbReference type="AlphaFoldDB" id="A0A5D3FXZ1"/>
<feature type="compositionally biased region" description="Basic residues" evidence="1">
    <location>
        <begin position="78"/>
        <end position="90"/>
    </location>
</feature>
<dbReference type="InterPro" id="IPR010982">
    <property type="entry name" value="Lambda_DNA-bd_dom_sf"/>
</dbReference>
<dbReference type="Proteomes" id="UP000323505">
    <property type="component" value="Unassembled WGS sequence"/>
</dbReference>
<proteinExistence type="predicted"/>
<comment type="caution">
    <text evidence="2">The sequence shown here is derived from an EMBL/GenBank/DDBJ whole genome shotgun (WGS) entry which is preliminary data.</text>
</comment>
<protein>
    <submittedName>
        <fullName evidence="2">LacI family DNA-binding transcriptional regulator</fullName>
    </submittedName>
</protein>
<dbReference type="GO" id="GO:0003677">
    <property type="term" value="F:DNA binding"/>
    <property type="evidence" value="ECO:0007669"/>
    <property type="project" value="UniProtKB-KW"/>
</dbReference>
<reference evidence="2 3" key="1">
    <citation type="submission" date="2019-08" db="EMBL/GenBank/DDBJ databases">
        <title>Actinomadura sp. nov. CYP1-5 isolated from mountain soil.</title>
        <authorList>
            <person name="Songsumanus A."/>
            <person name="Kuncharoen N."/>
            <person name="Kudo T."/>
            <person name="Yuki M."/>
            <person name="Igarashi Y."/>
            <person name="Tanasupawat S."/>
        </authorList>
    </citation>
    <scope>NUCLEOTIDE SEQUENCE [LARGE SCALE GENOMIC DNA]</scope>
    <source>
        <strain evidence="2 3">CYP1-5</strain>
    </source>
</reference>
<dbReference type="EMBL" id="VSRQ01000001">
    <property type="protein sequence ID" value="TYK52580.1"/>
    <property type="molecule type" value="Genomic_DNA"/>
</dbReference>
<name>A0A5D3FXZ1_9ACTN</name>
<evidence type="ECO:0000313" key="3">
    <source>
        <dbReference type="Proteomes" id="UP000323505"/>
    </source>
</evidence>
<accession>A0A5D3FXZ1</accession>
<evidence type="ECO:0000256" key="1">
    <source>
        <dbReference type="SAM" id="MobiDB-lite"/>
    </source>
</evidence>
<keyword evidence="3" id="KW-1185">Reference proteome</keyword>
<keyword evidence="2" id="KW-0238">DNA-binding</keyword>
<dbReference type="Gene3D" id="1.10.260.40">
    <property type="entry name" value="lambda repressor-like DNA-binding domains"/>
    <property type="match status" value="1"/>
</dbReference>
<evidence type="ECO:0000313" key="2">
    <source>
        <dbReference type="EMBL" id="TYK52580.1"/>
    </source>
</evidence>
<gene>
    <name evidence="2" type="ORF">FXF68_02065</name>
</gene>
<feature type="region of interest" description="Disordered" evidence="1">
    <location>
        <begin position="66"/>
        <end position="109"/>
    </location>
</feature>
<sequence>MRGEVKAADVARRACVGIGTVSNVLNDPGRSLRDVTRKAARGRPGHRSRGALLRTGFGTRVVAAIAGGRSGRSPPARRAGKGKGTIRRSSHGIPTESVSALHAKPRKGA</sequence>